<dbReference type="Pfam" id="PF17782">
    <property type="entry name" value="WHD_DprA"/>
    <property type="match status" value="1"/>
</dbReference>
<sequence length="407" mass="43641">MPCHAEILASLGRPRYNGRRKSPNRTEQVAPMSLLPDQFEDPAFRAKLRLALVSGVGPRTSQVLLERFGTHAGVLAATRSELERVSGVGPKLSQKITTAGEIDIDREISLCVDFDVDIMALEDARYPHLLTEIPDPPSILFLRGDISPADAMSVAIVGTRHASSYGLAQAERFGYELAKAGFTVVSGLARGIDAAAHRGALRAGGRTIAFLASGLRSIYPPEHETLADEVAEQGALLSESPPLAKPLSGAFPQRNRLITGMSLGVIVVEAATRSGALISARCAMEQGREVFAIPGRIDNANARGCHRLLKDGAKLVESIDDVLEELGPLTRPAKTEDGKTIHAPIELQLNEMETAIMQALADGQPTDMDSVVSRSGLPIQNVLSTICVLEMRRLVRRLSGVSVQRAV</sequence>
<dbReference type="InterPro" id="IPR057666">
    <property type="entry name" value="DrpA_SLOG"/>
</dbReference>
<evidence type="ECO:0000259" key="2">
    <source>
        <dbReference type="Pfam" id="PF02481"/>
    </source>
</evidence>
<dbReference type="GO" id="GO:0009294">
    <property type="term" value="P:DNA-mediated transformation"/>
    <property type="evidence" value="ECO:0007669"/>
    <property type="project" value="InterPro"/>
</dbReference>
<dbReference type="Pfam" id="PF14520">
    <property type="entry name" value="HHH_5"/>
    <property type="match status" value="1"/>
</dbReference>
<gene>
    <name evidence="4" type="ORF">DSM3645_01220</name>
</gene>
<organism evidence="4 5">
    <name type="scientific">Blastopirellula marina DSM 3645</name>
    <dbReference type="NCBI Taxonomy" id="314230"/>
    <lineage>
        <taxon>Bacteria</taxon>
        <taxon>Pseudomonadati</taxon>
        <taxon>Planctomycetota</taxon>
        <taxon>Planctomycetia</taxon>
        <taxon>Pirellulales</taxon>
        <taxon>Pirellulaceae</taxon>
        <taxon>Blastopirellula</taxon>
    </lineage>
</organism>
<dbReference type="Gene3D" id="1.10.10.10">
    <property type="entry name" value="Winged helix-like DNA-binding domain superfamily/Winged helix DNA-binding domain"/>
    <property type="match status" value="1"/>
</dbReference>
<dbReference type="Proteomes" id="UP000004358">
    <property type="component" value="Unassembled WGS sequence"/>
</dbReference>
<dbReference type="EMBL" id="AANZ01000002">
    <property type="protein sequence ID" value="EAQ82292.1"/>
    <property type="molecule type" value="Genomic_DNA"/>
</dbReference>
<comment type="caution">
    <text evidence="4">The sequence shown here is derived from an EMBL/GenBank/DDBJ whole genome shotgun (WGS) entry which is preliminary data.</text>
</comment>
<dbReference type="STRING" id="314230.DSM3645_01220"/>
<dbReference type="NCBIfam" id="TIGR00732">
    <property type="entry name" value="dprA"/>
    <property type="match status" value="1"/>
</dbReference>
<proteinExistence type="inferred from homology"/>
<dbReference type="InterPro" id="IPR036388">
    <property type="entry name" value="WH-like_DNA-bd_sf"/>
</dbReference>
<evidence type="ECO:0000256" key="1">
    <source>
        <dbReference type="ARBA" id="ARBA00006525"/>
    </source>
</evidence>
<dbReference type="SUPFAM" id="SSF47781">
    <property type="entry name" value="RuvA domain 2-like"/>
    <property type="match status" value="1"/>
</dbReference>
<evidence type="ECO:0000313" key="4">
    <source>
        <dbReference type="EMBL" id="EAQ82292.1"/>
    </source>
</evidence>
<dbReference type="PANTHER" id="PTHR43022:SF1">
    <property type="entry name" value="PROTEIN SMF"/>
    <property type="match status" value="1"/>
</dbReference>
<feature type="domain" description="DprA winged helix" evidence="3">
    <location>
        <begin position="346"/>
        <end position="400"/>
    </location>
</feature>
<dbReference type="SUPFAM" id="SSF102405">
    <property type="entry name" value="MCP/YpsA-like"/>
    <property type="match status" value="1"/>
</dbReference>
<accession>A3ZMW3</accession>
<dbReference type="AlphaFoldDB" id="A3ZMW3"/>
<name>A3ZMW3_9BACT</name>
<reference evidence="4 5" key="1">
    <citation type="submission" date="2006-02" db="EMBL/GenBank/DDBJ databases">
        <authorList>
            <person name="Amann R."/>
            <person name="Ferriera S."/>
            <person name="Johnson J."/>
            <person name="Kravitz S."/>
            <person name="Halpern A."/>
            <person name="Remington K."/>
            <person name="Beeson K."/>
            <person name="Tran B."/>
            <person name="Rogers Y.-H."/>
            <person name="Friedman R."/>
            <person name="Venter J.C."/>
        </authorList>
    </citation>
    <scope>NUCLEOTIDE SEQUENCE [LARGE SCALE GENOMIC DNA]</scope>
    <source>
        <strain evidence="4 5">DSM 3645</strain>
    </source>
</reference>
<dbReference type="PANTHER" id="PTHR43022">
    <property type="entry name" value="PROTEIN SMF"/>
    <property type="match status" value="1"/>
</dbReference>
<protein>
    <submittedName>
        <fullName evidence="4">DNA processing chain A</fullName>
    </submittedName>
</protein>
<dbReference type="Gene3D" id="3.40.50.450">
    <property type="match status" value="1"/>
</dbReference>
<dbReference type="InterPro" id="IPR010994">
    <property type="entry name" value="RuvA_2-like"/>
</dbReference>
<dbReference type="HOGENOM" id="CLU_029601_0_3_0"/>
<dbReference type="InterPro" id="IPR003488">
    <property type="entry name" value="DprA"/>
</dbReference>
<comment type="similarity">
    <text evidence="1">Belongs to the DprA/Smf family.</text>
</comment>
<dbReference type="InterPro" id="IPR041614">
    <property type="entry name" value="DprA_WH"/>
</dbReference>
<evidence type="ECO:0000259" key="3">
    <source>
        <dbReference type="Pfam" id="PF17782"/>
    </source>
</evidence>
<dbReference type="Pfam" id="PF02481">
    <property type="entry name" value="DNA_processg_A"/>
    <property type="match status" value="1"/>
</dbReference>
<feature type="domain" description="Smf/DprA SLOG" evidence="2">
    <location>
        <begin position="118"/>
        <end position="326"/>
    </location>
</feature>
<evidence type="ECO:0000313" key="5">
    <source>
        <dbReference type="Proteomes" id="UP000004358"/>
    </source>
</evidence>